<evidence type="ECO:0000313" key="6">
    <source>
        <dbReference type="Proteomes" id="UP000335415"/>
    </source>
</evidence>
<evidence type="ECO:0000256" key="4">
    <source>
        <dbReference type="SAM" id="Phobius"/>
    </source>
</evidence>
<organism evidence="5 6">
    <name type="scientific">Affinibrenneria salicis</name>
    <dbReference type="NCBI Taxonomy" id="2590031"/>
    <lineage>
        <taxon>Bacteria</taxon>
        <taxon>Pseudomonadati</taxon>
        <taxon>Pseudomonadota</taxon>
        <taxon>Gammaproteobacteria</taxon>
        <taxon>Enterobacterales</taxon>
        <taxon>Pectobacteriaceae</taxon>
        <taxon>Affinibrenneria</taxon>
    </lineage>
</organism>
<proteinExistence type="predicted"/>
<accession>A0A5J5FU46</accession>
<feature type="transmembrane region" description="Helical" evidence="4">
    <location>
        <begin position="279"/>
        <end position="297"/>
    </location>
</feature>
<evidence type="ECO:0000256" key="3">
    <source>
        <dbReference type="ARBA" id="ARBA00023136"/>
    </source>
</evidence>
<dbReference type="InterPro" id="IPR036259">
    <property type="entry name" value="MFS_trans_sf"/>
</dbReference>
<dbReference type="RefSeq" id="WP_150437092.1">
    <property type="nucleotide sequence ID" value="NZ_VYKJ01000014.1"/>
</dbReference>
<feature type="transmembrane region" description="Helical" evidence="4">
    <location>
        <begin position="213"/>
        <end position="232"/>
    </location>
</feature>
<feature type="transmembrane region" description="Helical" evidence="4">
    <location>
        <begin position="74"/>
        <end position="92"/>
    </location>
</feature>
<reference evidence="5 6" key="1">
    <citation type="submission" date="2019-09" db="EMBL/GenBank/DDBJ databases">
        <authorList>
            <person name="Li Y."/>
        </authorList>
    </citation>
    <scope>NUCLEOTIDE SEQUENCE [LARGE SCALE GENOMIC DNA]</scope>
    <source>
        <strain evidence="5 6">L3-3HA</strain>
    </source>
</reference>
<dbReference type="InterPro" id="IPR011701">
    <property type="entry name" value="MFS"/>
</dbReference>
<dbReference type="AlphaFoldDB" id="A0A5J5FU46"/>
<keyword evidence="6" id="KW-1185">Reference proteome</keyword>
<dbReference type="OrthoDB" id="8558006at2"/>
<gene>
    <name evidence="5" type="ORF">FJU30_21840</name>
</gene>
<dbReference type="GO" id="GO:0022857">
    <property type="term" value="F:transmembrane transporter activity"/>
    <property type="evidence" value="ECO:0007669"/>
    <property type="project" value="InterPro"/>
</dbReference>
<feature type="transmembrane region" description="Helical" evidence="4">
    <location>
        <begin position="40"/>
        <end position="62"/>
    </location>
</feature>
<feature type="transmembrane region" description="Helical" evidence="4">
    <location>
        <begin position="9"/>
        <end position="28"/>
    </location>
</feature>
<keyword evidence="1 4" id="KW-0812">Transmembrane</keyword>
<dbReference type="SUPFAM" id="SSF103473">
    <property type="entry name" value="MFS general substrate transporter"/>
    <property type="match status" value="1"/>
</dbReference>
<dbReference type="PANTHER" id="PTHR23534:SF1">
    <property type="entry name" value="MAJOR FACILITATOR SUPERFAMILY PROTEIN"/>
    <property type="match status" value="1"/>
</dbReference>
<protein>
    <submittedName>
        <fullName evidence="5">MFS transporter</fullName>
    </submittedName>
</protein>
<dbReference type="PANTHER" id="PTHR23534">
    <property type="entry name" value="MFS PERMEASE"/>
    <property type="match status" value="1"/>
</dbReference>
<feature type="transmembrane region" description="Helical" evidence="4">
    <location>
        <begin position="340"/>
        <end position="361"/>
    </location>
</feature>
<dbReference type="Gene3D" id="1.20.1250.20">
    <property type="entry name" value="MFS general substrate transporter like domains"/>
    <property type="match status" value="1"/>
</dbReference>
<evidence type="ECO:0000313" key="5">
    <source>
        <dbReference type="EMBL" id="KAA8996436.1"/>
    </source>
</evidence>
<feature type="transmembrane region" description="Helical" evidence="4">
    <location>
        <begin position="166"/>
        <end position="187"/>
    </location>
</feature>
<evidence type="ECO:0000256" key="1">
    <source>
        <dbReference type="ARBA" id="ARBA00022692"/>
    </source>
</evidence>
<evidence type="ECO:0000256" key="2">
    <source>
        <dbReference type="ARBA" id="ARBA00022989"/>
    </source>
</evidence>
<dbReference type="Pfam" id="PF07690">
    <property type="entry name" value="MFS_1"/>
    <property type="match status" value="1"/>
</dbReference>
<comment type="caution">
    <text evidence="5">The sequence shown here is derived from an EMBL/GenBank/DDBJ whole genome shotgun (WGS) entry which is preliminary data.</text>
</comment>
<keyword evidence="2 4" id="KW-1133">Transmembrane helix</keyword>
<name>A0A5J5FU46_9GAMM</name>
<keyword evidence="3 4" id="KW-0472">Membrane</keyword>
<feature type="transmembrane region" description="Helical" evidence="4">
    <location>
        <begin position="303"/>
        <end position="328"/>
    </location>
</feature>
<feature type="transmembrane region" description="Helical" evidence="4">
    <location>
        <begin position="252"/>
        <end position="272"/>
    </location>
</feature>
<feature type="transmembrane region" description="Helical" evidence="4">
    <location>
        <begin position="135"/>
        <end position="154"/>
    </location>
</feature>
<sequence length="397" mass="41534">MSATLRNNLILLALGQGLTGSIISLMTLTSTLAGVMLAPLPALSTLPITATVCGAAVMIYFVSSLMARYGRARGFVIGALVGLAGSALAGAAMVTKSFPLLLLATFVLGMSSAFNPYYRFAAAEIYRDPHEKNRAIAWVIGGGILGGFLGPLAASQAADGWADYPFLGSFVAAGLICCVTAILQACLRLPPASEPAPVSANPPPLSQALKSRVFFAGTASCAIAFVVMTLSMNAAPLAMHHHHFSIDSSATVLQWHFIAMYAPSLLLARWGARAAPRTIIIIGLASSVLGILVALSGQGFWHFLAALMLSGIGWALMFNGGTFLLNAFAHSPHKAKIQGINSLLTYLPNMLASLSVGAMMVSAQGWVWVNLSSVAILLGMACVLLGQRWRMSSARAR</sequence>
<feature type="transmembrane region" description="Helical" evidence="4">
    <location>
        <begin position="367"/>
        <end position="386"/>
    </location>
</feature>
<feature type="transmembrane region" description="Helical" evidence="4">
    <location>
        <begin position="98"/>
        <end position="114"/>
    </location>
</feature>
<dbReference type="Proteomes" id="UP000335415">
    <property type="component" value="Unassembled WGS sequence"/>
</dbReference>
<dbReference type="EMBL" id="VYKJ01000014">
    <property type="protein sequence ID" value="KAA8996436.1"/>
    <property type="molecule type" value="Genomic_DNA"/>
</dbReference>